<dbReference type="Proteomes" id="UP000828390">
    <property type="component" value="Unassembled WGS sequence"/>
</dbReference>
<organism evidence="2 3">
    <name type="scientific">Dreissena polymorpha</name>
    <name type="common">Zebra mussel</name>
    <name type="synonym">Mytilus polymorpha</name>
    <dbReference type="NCBI Taxonomy" id="45954"/>
    <lineage>
        <taxon>Eukaryota</taxon>
        <taxon>Metazoa</taxon>
        <taxon>Spiralia</taxon>
        <taxon>Lophotrochozoa</taxon>
        <taxon>Mollusca</taxon>
        <taxon>Bivalvia</taxon>
        <taxon>Autobranchia</taxon>
        <taxon>Heteroconchia</taxon>
        <taxon>Euheterodonta</taxon>
        <taxon>Imparidentia</taxon>
        <taxon>Neoheterodontei</taxon>
        <taxon>Myida</taxon>
        <taxon>Dreissenoidea</taxon>
        <taxon>Dreissenidae</taxon>
        <taxon>Dreissena</taxon>
    </lineage>
</organism>
<accession>A0A9D4C665</accession>
<dbReference type="AlphaFoldDB" id="A0A9D4C665"/>
<feature type="region of interest" description="Disordered" evidence="1">
    <location>
        <begin position="42"/>
        <end position="107"/>
    </location>
</feature>
<protein>
    <submittedName>
        <fullName evidence="2">Uncharacterized protein</fullName>
    </submittedName>
</protein>
<feature type="compositionally biased region" description="Acidic residues" evidence="1">
    <location>
        <begin position="50"/>
        <end position="77"/>
    </location>
</feature>
<evidence type="ECO:0000313" key="2">
    <source>
        <dbReference type="EMBL" id="KAH3718178.1"/>
    </source>
</evidence>
<reference evidence="2" key="2">
    <citation type="submission" date="2020-11" db="EMBL/GenBank/DDBJ databases">
        <authorList>
            <person name="McCartney M.A."/>
            <person name="Auch B."/>
            <person name="Kono T."/>
            <person name="Mallez S."/>
            <person name="Becker A."/>
            <person name="Gohl D.M."/>
            <person name="Silverstein K.A.T."/>
            <person name="Koren S."/>
            <person name="Bechman K.B."/>
            <person name="Herman A."/>
            <person name="Abrahante J.E."/>
            <person name="Garbe J."/>
        </authorList>
    </citation>
    <scope>NUCLEOTIDE SEQUENCE</scope>
    <source>
        <strain evidence="2">Duluth1</strain>
        <tissue evidence="2">Whole animal</tissue>
    </source>
</reference>
<comment type="caution">
    <text evidence="2">The sequence shown here is derived from an EMBL/GenBank/DDBJ whole genome shotgun (WGS) entry which is preliminary data.</text>
</comment>
<evidence type="ECO:0000256" key="1">
    <source>
        <dbReference type="SAM" id="MobiDB-lite"/>
    </source>
</evidence>
<evidence type="ECO:0000313" key="3">
    <source>
        <dbReference type="Proteomes" id="UP000828390"/>
    </source>
</evidence>
<gene>
    <name evidence="2" type="ORF">DPMN_060977</name>
</gene>
<sequence>MSSHKLLNTIDYIHTLTVCSVPVADALRADRLAKLALNLKRTPKKPLSYENDDGDDDDDDDDDYDDNDDDDDYDDDAAAAAAAADDDDDADAAPADDADYAQYHERK</sequence>
<reference evidence="2" key="1">
    <citation type="journal article" date="2019" name="bioRxiv">
        <title>The Genome of the Zebra Mussel, Dreissena polymorpha: A Resource for Invasive Species Research.</title>
        <authorList>
            <person name="McCartney M.A."/>
            <person name="Auch B."/>
            <person name="Kono T."/>
            <person name="Mallez S."/>
            <person name="Zhang Y."/>
            <person name="Obille A."/>
            <person name="Becker A."/>
            <person name="Abrahante J.E."/>
            <person name="Garbe J."/>
            <person name="Badalamenti J.P."/>
            <person name="Herman A."/>
            <person name="Mangelson H."/>
            <person name="Liachko I."/>
            <person name="Sullivan S."/>
            <person name="Sone E.D."/>
            <person name="Koren S."/>
            <person name="Silverstein K.A.T."/>
            <person name="Beckman K.B."/>
            <person name="Gohl D.M."/>
        </authorList>
    </citation>
    <scope>NUCLEOTIDE SEQUENCE</scope>
    <source>
        <strain evidence="2">Duluth1</strain>
        <tissue evidence="2">Whole animal</tissue>
    </source>
</reference>
<dbReference type="EMBL" id="JAIWYP010000013">
    <property type="protein sequence ID" value="KAH3718178.1"/>
    <property type="molecule type" value="Genomic_DNA"/>
</dbReference>
<name>A0A9D4C665_DREPO</name>
<proteinExistence type="predicted"/>
<feature type="compositionally biased region" description="Acidic residues" evidence="1">
    <location>
        <begin position="84"/>
        <end position="99"/>
    </location>
</feature>
<keyword evidence="3" id="KW-1185">Reference proteome</keyword>